<evidence type="ECO:0000313" key="5">
    <source>
        <dbReference type="Proteomes" id="UP000219252"/>
    </source>
</evidence>
<reference evidence="5" key="1">
    <citation type="submission" date="2017-08" db="EMBL/GenBank/DDBJ databases">
        <authorList>
            <person name="Varghese N."/>
            <person name="Submissions S."/>
        </authorList>
    </citation>
    <scope>NUCLEOTIDE SEQUENCE [LARGE SCALE GENOMIC DNA]</scope>
    <source>
        <strain evidence="5">JC23</strain>
    </source>
</reference>
<evidence type="ECO:0000313" key="4">
    <source>
        <dbReference type="EMBL" id="SOC44614.1"/>
    </source>
</evidence>
<dbReference type="InterPro" id="IPR036866">
    <property type="entry name" value="RibonucZ/Hydroxyglut_hydro"/>
</dbReference>
<dbReference type="SUPFAM" id="SSF56281">
    <property type="entry name" value="Metallo-hydrolase/oxidoreductase"/>
    <property type="match status" value="1"/>
</dbReference>
<accession>A0A285URY0</accession>
<proteinExistence type="predicted"/>
<dbReference type="Pfam" id="PF12706">
    <property type="entry name" value="Lactamase_B_2"/>
    <property type="match status" value="1"/>
</dbReference>
<dbReference type="EMBL" id="OBQC01000022">
    <property type="protein sequence ID" value="SOC44614.1"/>
    <property type="molecule type" value="Genomic_DNA"/>
</dbReference>
<name>A0A285URY0_9BACL</name>
<keyword evidence="5" id="KW-1185">Reference proteome</keyword>
<dbReference type="GO" id="GO:0003723">
    <property type="term" value="F:RNA binding"/>
    <property type="evidence" value="ECO:0007669"/>
    <property type="project" value="UniProtKB-KW"/>
</dbReference>
<sequence>MPTIIKFYRGLKTIGGTIIEIQSENASILFDFGSVFNGDKPVLDGVIQERKHALVRDLIKIGAIPAIDGYYESSEFTIEPPFVTAEKDPRERAVFISHLHLDHMAYMGCISKSIPVYMSTDSLKLYKSLSSINEEVVPYREYQGVPYDTDIQVGDIVVRFVPVDHDIPGASALIITTHDGKIIYSGDLRLHGNHPEFIESFLGTAKAMNPSILIMEGTTLSFSEETTVIEPSNQITLETLTEGLLPTQIEEQLKQTDGIGIFNIYHRNIERMIGMIEGAKKAGRITILEPETAYLAQQFYPEKEFVTYCPKGSKEYALNEKTIYITLEEINEKPSSYFLQNSYHHLLELLDINLKRAIYIHSNGAPLGDYDPSYNNLLKFLNTFQVPFVSIGTGGHAHEEHLKYIVDEINPDYLIPLHSFKPERLLPKDGIQVLPDYNESFIFENGQLTSESRK</sequence>
<dbReference type="Gene3D" id="3.40.50.10710">
    <property type="entry name" value="Metallo-hydrolase/oxidoreductase"/>
    <property type="match status" value="1"/>
</dbReference>
<evidence type="ECO:0000256" key="1">
    <source>
        <dbReference type="ARBA" id="ARBA00022839"/>
    </source>
</evidence>
<organism evidence="4 5">
    <name type="scientific">Ureibacillus acetophenoni</name>
    <dbReference type="NCBI Taxonomy" id="614649"/>
    <lineage>
        <taxon>Bacteria</taxon>
        <taxon>Bacillati</taxon>
        <taxon>Bacillota</taxon>
        <taxon>Bacilli</taxon>
        <taxon>Bacillales</taxon>
        <taxon>Caryophanaceae</taxon>
        <taxon>Ureibacillus</taxon>
    </lineage>
</organism>
<dbReference type="PANTHER" id="PTHR43694">
    <property type="entry name" value="RIBONUCLEASE J"/>
    <property type="match status" value="1"/>
</dbReference>
<dbReference type="InterPro" id="IPR042173">
    <property type="entry name" value="RNase_J_2"/>
</dbReference>
<gene>
    <name evidence="4" type="ORF">SAMN05877842_12215</name>
</gene>
<dbReference type="InterPro" id="IPR001279">
    <property type="entry name" value="Metallo-B-lactamas"/>
</dbReference>
<dbReference type="Proteomes" id="UP000219252">
    <property type="component" value="Unassembled WGS sequence"/>
</dbReference>
<keyword evidence="2" id="KW-0694">RNA-binding</keyword>
<dbReference type="Gene3D" id="3.60.15.10">
    <property type="entry name" value="Ribonuclease Z/Hydroxyacylglutathione hydrolase-like"/>
    <property type="match status" value="1"/>
</dbReference>
<dbReference type="GO" id="GO:0004527">
    <property type="term" value="F:exonuclease activity"/>
    <property type="evidence" value="ECO:0007669"/>
    <property type="project" value="UniProtKB-KW"/>
</dbReference>
<dbReference type="SMART" id="SM00849">
    <property type="entry name" value="Lactamase_B"/>
    <property type="match status" value="1"/>
</dbReference>
<protein>
    <submittedName>
        <fullName evidence="4">Ribonuclease J</fullName>
    </submittedName>
</protein>
<dbReference type="AlphaFoldDB" id="A0A285URY0"/>
<evidence type="ECO:0000256" key="2">
    <source>
        <dbReference type="ARBA" id="ARBA00022884"/>
    </source>
</evidence>
<feature type="domain" description="Metallo-beta-lactamase" evidence="3">
    <location>
        <begin position="15"/>
        <end position="224"/>
    </location>
</feature>
<keyword evidence="1" id="KW-0540">Nuclease</keyword>
<keyword evidence="1" id="KW-0378">Hydrolase</keyword>
<dbReference type="RefSeq" id="WP_170949561.1">
    <property type="nucleotide sequence ID" value="NZ_OBQC01000022.1"/>
</dbReference>
<evidence type="ECO:0000259" key="3">
    <source>
        <dbReference type="SMART" id="SM00849"/>
    </source>
</evidence>
<keyword evidence="1" id="KW-0269">Exonuclease</keyword>
<dbReference type="PANTHER" id="PTHR43694:SF1">
    <property type="entry name" value="RIBONUCLEASE J"/>
    <property type="match status" value="1"/>
</dbReference>
<dbReference type="CDD" id="cd07732">
    <property type="entry name" value="metallo-hydrolase-like_MBL-fold"/>
    <property type="match status" value="1"/>
</dbReference>